<name>A0A3N0GJD9_9ACTN</name>
<sequence length="60" mass="6761">MLAELYGLIELFESVDASLRIVIDRLLASVGMTAEQRRNLEAAEVLRLQQLAESRDRSEA</sequence>
<protein>
    <submittedName>
        <fullName evidence="1">Uncharacterized protein</fullName>
    </submittedName>
</protein>
<evidence type="ECO:0000313" key="2">
    <source>
        <dbReference type="Proteomes" id="UP000279994"/>
    </source>
</evidence>
<dbReference type="EMBL" id="RJSF01000046">
    <property type="protein sequence ID" value="RNM12228.1"/>
    <property type="molecule type" value="Genomic_DNA"/>
</dbReference>
<dbReference type="AlphaFoldDB" id="A0A3N0GJD9"/>
<dbReference type="Proteomes" id="UP000279994">
    <property type="component" value="Unassembled WGS sequence"/>
</dbReference>
<evidence type="ECO:0000313" key="1">
    <source>
        <dbReference type="EMBL" id="RNM12228.1"/>
    </source>
</evidence>
<organism evidence="1 2">
    <name type="scientific">Nocardioides pocheonensis</name>
    <dbReference type="NCBI Taxonomy" id="661485"/>
    <lineage>
        <taxon>Bacteria</taxon>
        <taxon>Bacillati</taxon>
        <taxon>Actinomycetota</taxon>
        <taxon>Actinomycetes</taxon>
        <taxon>Propionibacteriales</taxon>
        <taxon>Nocardioidaceae</taxon>
        <taxon>Nocardioides</taxon>
    </lineage>
</organism>
<comment type="caution">
    <text evidence="1">The sequence shown here is derived from an EMBL/GenBank/DDBJ whole genome shotgun (WGS) entry which is preliminary data.</text>
</comment>
<keyword evidence="2" id="KW-1185">Reference proteome</keyword>
<gene>
    <name evidence="1" type="ORF">EFL26_20740</name>
</gene>
<accession>A0A3N0GJD9</accession>
<reference evidence="1 2" key="1">
    <citation type="submission" date="2018-11" db="EMBL/GenBank/DDBJ databases">
        <authorList>
            <person name="Li F."/>
        </authorList>
    </citation>
    <scope>NUCLEOTIDE SEQUENCE [LARGE SCALE GENOMIC DNA]</scope>
    <source>
        <strain evidence="1 2">Gsoil 818</strain>
    </source>
</reference>
<proteinExistence type="predicted"/>